<evidence type="ECO:0000256" key="1">
    <source>
        <dbReference type="ARBA" id="ARBA00023157"/>
    </source>
</evidence>
<dbReference type="AlphaFoldDB" id="A0A1C3EJE4"/>
<organism evidence="6 7">
    <name type="scientific">Planctopirus hydrillae</name>
    <dbReference type="NCBI Taxonomy" id="1841610"/>
    <lineage>
        <taxon>Bacteria</taxon>
        <taxon>Pseudomonadati</taxon>
        <taxon>Planctomycetota</taxon>
        <taxon>Planctomycetia</taxon>
        <taxon>Planctomycetales</taxon>
        <taxon>Planctomycetaceae</taxon>
        <taxon>Planctopirus</taxon>
    </lineage>
</organism>
<keyword evidence="1" id="KW-1015">Disulfide bond</keyword>
<feature type="region of interest" description="Disordered" evidence="3">
    <location>
        <begin position="356"/>
        <end position="379"/>
    </location>
</feature>
<dbReference type="STRING" id="1841610.A6X21_18770"/>
<feature type="transmembrane region" description="Helical" evidence="4">
    <location>
        <begin position="153"/>
        <end position="175"/>
    </location>
</feature>
<dbReference type="SUPFAM" id="SSF50494">
    <property type="entry name" value="Trypsin-like serine proteases"/>
    <property type="match status" value="1"/>
</dbReference>
<feature type="region of interest" description="Disordered" evidence="3">
    <location>
        <begin position="1"/>
        <end position="90"/>
    </location>
</feature>
<dbReference type="OrthoDB" id="8560253at2"/>
<dbReference type="InterPro" id="IPR036249">
    <property type="entry name" value="Thioredoxin-like_sf"/>
</dbReference>
<dbReference type="InterPro" id="IPR009003">
    <property type="entry name" value="Peptidase_S1_PA"/>
</dbReference>
<dbReference type="PROSITE" id="PS51352">
    <property type="entry name" value="THIOREDOXIN_2"/>
    <property type="match status" value="1"/>
</dbReference>
<accession>A0A1C3EJE4</accession>
<evidence type="ECO:0000313" key="6">
    <source>
        <dbReference type="EMBL" id="ODA33343.1"/>
    </source>
</evidence>
<feature type="compositionally biased region" description="Polar residues" evidence="3">
    <location>
        <begin position="710"/>
        <end position="722"/>
    </location>
</feature>
<keyword evidence="4" id="KW-0812">Transmembrane</keyword>
<dbReference type="PROSITE" id="PS00194">
    <property type="entry name" value="THIOREDOXIN_1"/>
    <property type="match status" value="1"/>
</dbReference>
<dbReference type="Gene3D" id="2.40.10.120">
    <property type="match status" value="1"/>
</dbReference>
<sequence>MDRDSTIARHVSPTTESFAGQVPGWYGEIPPADQPVPVADSSRRTVEVNSFPETKLTQEASRVSHTAVVSESGVESSHQSSQHSRSHDHVALPAKTQAHALQIALSHRSIIAEGDAKAEATTPEVPAASAMEPELPATIRSSRRFLHGKLSRTAGLVSAMALTMTLLVAAVVAIVCPTTWPAGLAGSNQTLKAAGTPANSVVLDFTASWCGPCQQMSPIVSKLQRQGYAIRKVDVDQEPNLARQFRVDSMPTFILVIDGKEVNRIVGMTNEAQLRRMAEQAVQGSQLARGQQERLAVPGSKPLPKTNSSPFDADGVPTTVLGESSRLEAEIVSNPRNAPAAPRTGILNSISEGMGLTRSANSSIPAEPKPPATPANELFRGNNAEDDAEMTVASVDPALASVRIRVRDSQGGMSNYGSGTIVDSQTGRTMIVTCGHIFRDLKSKPVVEVDVFQAQGSPRTYLGEVMDFNLDADVGLIMIPTEKAVSVARLSPVDVRLGPGEEMFSIGCGGGANPSRESHKVTAINRYNGPENIECTGVPIQGRSGGGLFRADGQLAGVCIAADTKERRGLYAGLEPICTMLEKHRLGALVRREGRGRANTAIASAVRTADAGSSSEAMGDNLMAGVGNNRAVSSVASSNNSGTNAAAEAALMNQSPDAEIICIVRPRGGAGDNSRIVVLNRASQTFMTYLMGEVDSQSQRLPVSLRVDDNQQQTASSVSEKSASAGESGREPAREALGPRPWVSSNSTAFKRQVLPRREELVPLTERK</sequence>
<feature type="compositionally biased region" description="Polar residues" evidence="3">
    <location>
        <begin position="47"/>
        <end position="64"/>
    </location>
</feature>
<name>A0A1C3EJE4_9PLAN</name>
<keyword evidence="7" id="KW-1185">Reference proteome</keyword>
<gene>
    <name evidence="6" type="ORF">A6X21_18770</name>
</gene>
<keyword evidence="4" id="KW-1133">Transmembrane helix</keyword>
<dbReference type="SUPFAM" id="SSF52833">
    <property type="entry name" value="Thioredoxin-like"/>
    <property type="match status" value="1"/>
</dbReference>
<proteinExistence type="predicted"/>
<keyword evidence="2" id="KW-0676">Redox-active center</keyword>
<evidence type="ECO:0000256" key="2">
    <source>
        <dbReference type="ARBA" id="ARBA00023284"/>
    </source>
</evidence>
<dbReference type="EMBL" id="LYDR01000055">
    <property type="protein sequence ID" value="ODA33343.1"/>
    <property type="molecule type" value="Genomic_DNA"/>
</dbReference>
<evidence type="ECO:0000256" key="4">
    <source>
        <dbReference type="SAM" id="Phobius"/>
    </source>
</evidence>
<keyword evidence="4" id="KW-0472">Membrane</keyword>
<feature type="domain" description="Thioredoxin" evidence="5">
    <location>
        <begin position="180"/>
        <end position="283"/>
    </location>
</feature>
<dbReference type="Gene3D" id="3.40.30.10">
    <property type="entry name" value="Glutaredoxin"/>
    <property type="match status" value="1"/>
</dbReference>
<dbReference type="Pfam" id="PF00085">
    <property type="entry name" value="Thioredoxin"/>
    <property type="match status" value="1"/>
</dbReference>
<dbReference type="InterPro" id="IPR017937">
    <property type="entry name" value="Thioredoxin_CS"/>
</dbReference>
<reference evidence="6 7" key="1">
    <citation type="submission" date="2016-05" db="EMBL/GenBank/DDBJ databases">
        <title>Genomic and physiological characterization of Planctopirus sp. isolated from fresh water lake.</title>
        <authorList>
            <person name="Subhash Y."/>
            <person name="Ramana C."/>
        </authorList>
    </citation>
    <scope>NUCLEOTIDE SEQUENCE [LARGE SCALE GENOMIC DNA]</scope>
    <source>
        <strain evidence="6 7">JC280</strain>
    </source>
</reference>
<dbReference type="Proteomes" id="UP000094828">
    <property type="component" value="Unassembled WGS sequence"/>
</dbReference>
<dbReference type="RefSeq" id="WP_068846899.1">
    <property type="nucleotide sequence ID" value="NZ_LYDR01000055.1"/>
</dbReference>
<feature type="compositionally biased region" description="Low complexity" evidence="3">
    <location>
        <begin position="68"/>
        <end position="83"/>
    </location>
</feature>
<evidence type="ECO:0000256" key="3">
    <source>
        <dbReference type="SAM" id="MobiDB-lite"/>
    </source>
</evidence>
<dbReference type="InterPro" id="IPR013766">
    <property type="entry name" value="Thioredoxin_domain"/>
</dbReference>
<feature type="region of interest" description="Disordered" evidence="3">
    <location>
        <begin position="708"/>
        <end position="749"/>
    </location>
</feature>
<evidence type="ECO:0000259" key="5">
    <source>
        <dbReference type="PROSITE" id="PS51352"/>
    </source>
</evidence>
<feature type="region of interest" description="Disordered" evidence="3">
    <location>
        <begin position="285"/>
        <end position="317"/>
    </location>
</feature>
<dbReference type="CDD" id="cd02947">
    <property type="entry name" value="TRX_family"/>
    <property type="match status" value="1"/>
</dbReference>
<protein>
    <recommendedName>
        <fullName evidence="5">Thioredoxin domain-containing protein</fullName>
    </recommendedName>
</protein>
<comment type="caution">
    <text evidence="6">The sequence shown here is derived from an EMBL/GenBank/DDBJ whole genome shotgun (WGS) entry which is preliminary data.</text>
</comment>
<dbReference type="PANTHER" id="PTHR46115">
    <property type="entry name" value="THIOREDOXIN-LIKE PROTEIN 1"/>
    <property type="match status" value="1"/>
</dbReference>
<dbReference type="Pfam" id="PF13365">
    <property type="entry name" value="Trypsin_2"/>
    <property type="match status" value="1"/>
</dbReference>
<evidence type="ECO:0000313" key="7">
    <source>
        <dbReference type="Proteomes" id="UP000094828"/>
    </source>
</evidence>